<accession>A0A1G7UVH9</accession>
<dbReference type="InterPro" id="IPR000577">
    <property type="entry name" value="Carb_kinase_FGGY"/>
</dbReference>
<sequence length="467" mass="47146">MLGVDLATAAARVHAVDPADGTVLAEAARPLPAPRTPRPGWVEQDPQYADAARGALAEVCAALGARAADVAALSVTGTSGTVLAADADGRPTGPALLYSDDRGRDLVPAGTGASAGRLLWLAAHTPGARYLHTPDVVVADLTGVLVTDTSHALKAGTDPAARRWPQPLADRLGAALPDLVHPGTPVGTVRDAVAAELGLPRGVVVVAGMTDGCTAQIAAGAVAPGQTIGVLGTTLVLKGVAAAEVDRDGVYSHLAPDGSWWPGGASNTGAGTLTATADLAALDTEALAAGPSPLTCYPLPPPPRQGERFPFRDEQVQAFLVGPGADRAGPVQRHRAELDGVAFTERLGLELLAGLGVASTDHRAVGGGSRSLPWLTVRASTLGRPVSRPATPHSGFGAALLAATALEAGGPAALPEVTARAVHPDVVVDPDPAQVEGLAAGYRRLLDELGRRGLLEHRPLPTPAVPA</sequence>
<keyword evidence="2" id="KW-0859">Xylose metabolism</keyword>
<keyword evidence="4 7" id="KW-0418">Kinase</keyword>
<keyword evidence="2" id="KW-0119">Carbohydrate metabolism</keyword>
<keyword evidence="3" id="KW-0808">Transferase</keyword>
<dbReference type="PANTHER" id="PTHR43095">
    <property type="entry name" value="SUGAR KINASE"/>
    <property type="match status" value="1"/>
</dbReference>
<dbReference type="InterPro" id="IPR043129">
    <property type="entry name" value="ATPase_NBD"/>
</dbReference>
<protein>
    <submittedName>
        <fullName evidence="7">Sugar (Pentulose or hexulose) kinase</fullName>
    </submittedName>
</protein>
<feature type="domain" description="Carbohydrate kinase FGGY N-terminal" evidence="5">
    <location>
        <begin position="1"/>
        <end position="104"/>
    </location>
</feature>
<name>A0A1G7UVH9_9ACTN</name>
<evidence type="ECO:0000256" key="1">
    <source>
        <dbReference type="ARBA" id="ARBA00009156"/>
    </source>
</evidence>
<gene>
    <name evidence="7" type="ORF">SAMN05660324_2783</name>
</gene>
<evidence type="ECO:0000256" key="3">
    <source>
        <dbReference type="ARBA" id="ARBA00022679"/>
    </source>
</evidence>
<dbReference type="Gene3D" id="3.30.420.40">
    <property type="match status" value="2"/>
</dbReference>
<feature type="domain" description="Carbohydrate kinase FGGY C-terminal" evidence="6">
    <location>
        <begin position="232"/>
        <end position="405"/>
    </location>
</feature>
<proteinExistence type="inferred from homology"/>
<keyword evidence="8" id="KW-1185">Reference proteome</keyword>
<dbReference type="Pfam" id="PF02782">
    <property type="entry name" value="FGGY_C"/>
    <property type="match status" value="1"/>
</dbReference>
<dbReference type="PANTHER" id="PTHR43095:SF5">
    <property type="entry name" value="XYLULOSE KINASE"/>
    <property type="match status" value="1"/>
</dbReference>
<evidence type="ECO:0000313" key="7">
    <source>
        <dbReference type="EMBL" id="SDG51291.1"/>
    </source>
</evidence>
<dbReference type="Pfam" id="PF00370">
    <property type="entry name" value="FGGY_N"/>
    <property type="match status" value="2"/>
</dbReference>
<dbReference type="InterPro" id="IPR018484">
    <property type="entry name" value="FGGY_N"/>
</dbReference>
<dbReference type="Proteomes" id="UP000198863">
    <property type="component" value="Unassembled WGS sequence"/>
</dbReference>
<feature type="domain" description="Carbohydrate kinase FGGY N-terminal" evidence="5">
    <location>
        <begin position="107"/>
        <end position="216"/>
    </location>
</feature>
<evidence type="ECO:0000256" key="2">
    <source>
        <dbReference type="ARBA" id="ARBA00022629"/>
    </source>
</evidence>
<dbReference type="GO" id="GO:0042732">
    <property type="term" value="P:D-xylose metabolic process"/>
    <property type="evidence" value="ECO:0007669"/>
    <property type="project" value="UniProtKB-KW"/>
</dbReference>
<comment type="similarity">
    <text evidence="1">Belongs to the FGGY kinase family.</text>
</comment>
<dbReference type="InterPro" id="IPR050406">
    <property type="entry name" value="FGGY_Carb_Kinase"/>
</dbReference>
<evidence type="ECO:0000313" key="8">
    <source>
        <dbReference type="Proteomes" id="UP000198863"/>
    </source>
</evidence>
<evidence type="ECO:0000259" key="6">
    <source>
        <dbReference type="Pfam" id="PF02782"/>
    </source>
</evidence>
<dbReference type="InterPro" id="IPR018485">
    <property type="entry name" value="FGGY_C"/>
</dbReference>
<dbReference type="PIRSF" id="PIRSF000538">
    <property type="entry name" value="GlpK"/>
    <property type="match status" value="1"/>
</dbReference>
<dbReference type="SUPFAM" id="SSF53067">
    <property type="entry name" value="Actin-like ATPase domain"/>
    <property type="match status" value="2"/>
</dbReference>
<dbReference type="GO" id="GO:0016301">
    <property type="term" value="F:kinase activity"/>
    <property type="evidence" value="ECO:0007669"/>
    <property type="project" value="UniProtKB-KW"/>
</dbReference>
<evidence type="ECO:0000259" key="5">
    <source>
        <dbReference type="Pfam" id="PF00370"/>
    </source>
</evidence>
<organism evidence="7 8">
    <name type="scientific">Klenkia brasiliensis</name>
    <dbReference type="NCBI Taxonomy" id="333142"/>
    <lineage>
        <taxon>Bacteria</taxon>
        <taxon>Bacillati</taxon>
        <taxon>Actinomycetota</taxon>
        <taxon>Actinomycetes</taxon>
        <taxon>Geodermatophilales</taxon>
        <taxon>Geodermatophilaceae</taxon>
        <taxon>Klenkia</taxon>
    </lineage>
</organism>
<evidence type="ECO:0000256" key="4">
    <source>
        <dbReference type="ARBA" id="ARBA00022777"/>
    </source>
</evidence>
<reference evidence="8" key="1">
    <citation type="submission" date="2016-10" db="EMBL/GenBank/DDBJ databases">
        <authorList>
            <person name="Varghese N."/>
            <person name="Submissions S."/>
        </authorList>
    </citation>
    <scope>NUCLEOTIDE SEQUENCE [LARGE SCALE GENOMIC DNA]</scope>
    <source>
        <strain evidence="8">DSM 44526</strain>
    </source>
</reference>
<dbReference type="EMBL" id="FNCF01000004">
    <property type="protein sequence ID" value="SDG51291.1"/>
    <property type="molecule type" value="Genomic_DNA"/>
</dbReference>
<dbReference type="AlphaFoldDB" id="A0A1G7UVH9"/>